<evidence type="ECO:0000313" key="4">
    <source>
        <dbReference type="Proteomes" id="UP000036851"/>
    </source>
</evidence>
<dbReference type="Proteomes" id="UP000036851">
    <property type="component" value="Unassembled WGS sequence"/>
</dbReference>
<comment type="caution">
    <text evidence="3">The sequence shown here is derived from an EMBL/GenBank/DDBJ whole genome shotgun (WGS) entry which is preliminary data.</text>
</comment>
<evidence type="ECO:0000313" key="5">
    <source>
        <dbReference type="Proteomes" id="UP000037088"/>
    </source>
</evidence>
<dbReference type="RefSeq" id="WP_052902560.1">
    <property type="nucleotide sequence ID" value="NZ_JRXE01000038.1"/>
</dbReference>
<feature type="region of interest" description="Disordered" evidence="1">
    <location>
        <begin position="596"/>
        <end position="626"/>
    </location>
</feature>
<dbReference type="PATRIC" id="fig|1560201.3.peg.4270"/>
<keyword evidence="5" id="KW-1185">Reference proteome</keyword>
<proteinExistence type="predicted"/>
<dbReference type="EMBL" id="JRXF01000046">
    <property type="protein sequence ID" value="KOC88421.1"/>
    <property type="molecule type" value="Genomic_DNA"/>
</dbReference>
<dbReference type="AlphaFoldDB" id="A0A0L7SZN7"/>
<reference evidence="4 5" key="1">
    <citation type="journal article" date="2015" name="Int. J. Syst. Evol. Microbiol.">
        <title>Erwinia iniecta sp. nov., isolated from Russian wheat aphids (Diuraphis noxia).</title>
        <authorList>
            <person name="Campillo T."/>
            <person name="Luna E."/>
            <person name="Portier P."/>
            <person name="Fischer-Le Saux M."/>
            <person name="Lapitan N."/>
            <person name="Tisserat N.A."/>
            <person name="Leach J.E."/>
        </authorList>
    </citation>
    <scope>NUCLEOTIDE SEQUENCE [LARGE SCALE GENOMIC DNA]</scope>
    <source>
        <strain evidence="2 5">B120</strain>
        <strain evidence="3 4">B149</strain>
    </source>
</reference>
<evidence type="ECO:0000313" key="2">
    <source>
        <dbReference type="EMBL" id="KOC87509.1"/>
    </source>
</evidence>
<dbReference type="EMBL" id="JRXE01000038">
    <property type="protein sequence ID" value="KOC87509.1"/>
    <property type="molecule type" value="Genomic_DNA"/>
</dbReference>
<evidence type="ECO:0000313" key="3">
    <source>
        <dbReference type="EMBL" id="KOC88421.1"/>
    </source>
</evidence>
<name>A0A0L7SZN7_9GAMM</name>
<protein>
    <submittedName>
        <fullName evidence="3">Uncharacterized protein</fullName>
    </submittedName>
</protein>
<sequence>MARDFPAVTSSSAASTCSATVTTNTATSGVMSKIIGASQSPARLGQLPEMPQHLRTDRAAEQLTQLNLLGQFQQYEQFVRFQHFQRFQQVQQLEKLALIQQLQSEVAQIKQAPLPSAVAETMQHDMQGSASCLQHLSPEAAIRQNARKEVVRWCNKYWWMSAGCNRQGRVRQLLLAPDKPDNLKPSEVHKALSLIDSDAPCARSVEYAFHEKPTEADPELVNWIQTNLSDSGSIEFQLLTLLKRKDAPADLTPKKLRTALLTFDPDSIFGKSTIHKAFAANKIVLSPQLRTWVNQHWPESKDIPVREKIELLLALPNRPADLNARTLYIALFYLLGEGVPGLATVYQIYNSRGTTGAVEQLKMLKECWEYTKGSVVERLVTLLNQPNMQQWRDVQKLHTALRSLYNQNAPLKNQIRIAVTEVTGGVSDALRNWVVRNWTVSSENSQEEKSRKINALMENPAMPQPVNASMVYSALVLADSRPPAKESVITAFNHYFPESSNKDDLLQVSQDIDAHLLKLQQSPASAHSNEILDWLNQPVAGQNARELSASPDTTTPDIITPQPLTEIMQDASIAEMYQQLVQACGFDILEQSGPKPSPFLTDVQPRKRSVSSPELAATVIKRPRQL</sequence>
<evidence type="ECO:0000256" key="1">
    <source>
        <dbReference type="SAM" id="MobiDB-lite"/>
    </source>
</evidence>
<accession>A0A0L7SZN7</accession>
<organism evidence="3 4">
    <name type="scientific">Winslowiella iniecta</name>
    <dbReference type="NCBI Taxonomy" id="1560201"/>
    <lineage>
        <taxon>Bacteria</taxon>
        <taxon>Pseudomonadati</taxon>
        <taxon>Pseudomonadota</taxon>
        <taxon>Gammaproteobacteria</taxon>
        <taxon>Enterobacterales</taxon>
        <taxon>Erwiniaceae</taxon>
        <taxon>Winslowiella</taxon>
    </lineage>
</organism>
<dbReference type="Proteomes" id="UP000037088">
    <property type="component" value="Unassembled WGS sequence"/>
</dbReference>
<gene>
    <name evidence="2" type="ORF">NG42_20110</name>
    <name evidence="3" type="ORF">NG43_20180</name>
</gene>